<keyword evidence="1" id="KW-0175">Coiled coil</keyword>
<evidence type="ECO:0000313" key="2">
    <source>
        <dbReference type="EMBL" id="BBK23894.1"/>
    </source>
</evidence>
<sequence length="1241" mass="133591">MARNEDITTRFTVDISDLKANIQEANRQIKLANSEFKAASAGMDDWSKSADGLSAKIKQLNTVHDAENKKLDSLKQQYNLVVEQQGENSKAAQDLMVKINNQQAAVSKTEKAINQYNARLDELTASSNQTVTASQKLTNEINDQEAELNQLKTRYKDVILSQGEASDEAKQLASEITRLSEDLQANKIKMADADDAADKLSRALDKTEKEAEDASKGFTLMDGVLSNVFANGISAATGKVTEFVGSLFELGDATEEYRSMMAKVEGSANSFGYSVGFAKDQYKEFYSYVKDDQMATNAITNLMGMKVSTEAVSNAADASIAVWSAYGDSIPIEGLTEAINESAIVGQVTASLADTINWAKRSNEDWTAAMAGHTEAQKAFNKAIAEGENQEDAYSAALAACSSTQERAELIAQTLNKTYGKSKQTYDNLAGSLIDANKAELELKETQADLAETLAPLQTEFTRLQNKALKSLSPVIEDVTDDFEGLIEDIDWDGAADVVGDLLETTADGLHFVVKNIEPISAGVKGMAVAWGTYKAAQLASNGVTKATNALLAITKTATTASTAATVANTAATNASTVATKALALAQKMTPWGLVAGLIGGVVVGIGSYIASTKKAKEETDANTVATKKLADEYKNVTDALNDSKKARDEHIQSAGAEIGSAEIMAKKLDELSKKENKSNAEKKQMQYYVDRLNELIPELNLKYNQEKDALNKSTDAINKNIKAQKNLALAKAAQENMNEIAKDMAEVEMKLADATAQHAKNEKALAKAKQETAKAQEAWTKAGSQMYGQEYQAFMKANSSQIKLQENYNESKKAVDGYKTKLNGLNVEFEKTDQYAQSKINAAEIEEQLNAIIAKAKAKGIEVPKAVSQGISEGSYAVPTSIEEMKALITYDDMIAKAKKNGIAVPKYLSEGIKSGNIKPSQAVKDMNALVQFNDLIQKTQKAGFDVPETLKNNVLSGKTKPQQAVQQMKNLVTFNDLLSKSSAAGRNVPYNIQQAVLNGKMSPKNAVAEMKRLMIAEADSAASGMNKEGKDASASFNSGVNANKSGAKTAGKNLNTEAKKGAGSKTMYDEGSNAGSGFISGIGKWINAAWNAGWNLVSNAISGGKKRQNSHSPSRVWDEEVGQMSGAGYVVGLQKSEKSVNKAAARMVGGAIDTVKDMSKDLTVGDMFNMGNLKAGLNANIGNIQKSRLLRLSNNQQIPQSKQITFNQYLSSPKPLSRLDIYRQTKTQLIGAKEKLKDV</sequence>
<protein>
    <recommendedName>
        <fullName evidence="4">Phage tail tape measure protein domain-containing protein</fullName>
    </recommendedName>
</protein>
<accession>A0A6N4TN49</accession>
<evidence type="ECO:0008006" key="4">
    <source>
        <dbReference type="Google" id="ProtNLM"/>
    </source>
</evidence>
<feature type="coiled-coil region" evidence="1">
    <location>
        <begin position="690"/>
        <end position="779"/>
    </location>
</feature>
<feature type="coiled-coil region" evidence="1">
    <location>
        <begin position="15"/>
        <end position="161"/>
    </location>
</feature>
<keyword evidence="3" id="KW-1185">Reference proteome</keyword>
<dbReference type="Gene3D" id="1.10.287.1490">
    <property type="match status" value="1"/>
</dbReference>
<evidence type="ECO:0000256" key="1">
    <source>
        <dbReference type="SAM" id="Coils"/>
    </source>
</evidence>
<organism evidence="2 3">
    <name type="scientific">Amedibacterium intestinale</name>
    <dbReference type="NCBI Taxonomy" id="2583452"/>
    <lineage>
        <taxon>Bacteria</taxon>
        <taxon>Bacillati</taxon>
        <taxon>Bacillota</taxon>
        <taxon>Erysipelotrichia</taxon>
        <taxon>Erysipelotrichales</taxon>
        <taxon>Erysipelotrichaceae</taxon>
        <taxon>Amedibacterium</taxon>
    </lineage>
</organism>
<dbReference type="PANTHER" id="PTHR18937">
    <property type="entry name" value="STRUCTURAL MAINTENANCE OF CHROMOSOMES SMC FAMILY MEMBER"/>
    <property type="match status" value="1"/>
</dbReference>
<dbReference type="Proteomes" id="UP000464754">
    <property type="component" value="Chromosome"/>
</dbReference>
<proteinExistence type="predicted"/>
<reference evidence="3" key="1">
    <citation type="submission" date="2019-05" db="EMBL/GenBank/DDBJ databases">
        <title>Complete genome sequencing of Absiella argi strain JCM 30884.</title>
        <authorList>
            <person name="Sakamoto M."/>
            <person name="Murakami T."/>
            <person name="Mori H."/>
        </authorList>
    </citation>
    <scope>NUCLEOTIDE SEQUENCE [LARGE SCALE GENOMIC DNA]</scope>
    <source>
        <strain evidence="3">JCM 30884</strain>
    </source>
</reference>
<dbReference type="AlphaFoldDB" id="A0A6N4TN49"/>
<name>A0A6N4TN49_9FIRM</name>
<dbReference type="SUPFAM" id="SSF57997">
    <property type="entry name" value="Tropomyosin"/>
    <property type="match status" value="1"/>
</dbReference>
<evidence type="ECO:0000313" key="3">
    <source>
        <dbReference type="Proteomes" id="UP000464754"/>
    </source>
</evidence>
<dbReference type="KEGG" id="aarg:Aargi30884_27970"/>
<dbReference type="RefSeq" id="WP_163052578.1">
    <property type="nucleotide sequence ID" value="NZ_AP019695.1"/>
</dbReference>
<dbReference type="EMBL" id="AP019695">
    <property type="protein sequence ID" value="BBK23894.1"/>
    <property type="molecule type" value="Genomic_DNA"/>
</dbReference>
<gene>
    <name evidence="2" type="ORF">Aargi30884_27970</name>
</gene>
<feature type="coiled-coil region" evidence="1">
    <location>
        <begin position="190"/>
        <end position="217"/>
    </location>
</feature>